<reference evidence="1 2" key="1">
    <citation type="submission" date="2019-02" db="EMBL/GenBank/DDBJ databases">
        <title>Draft genome sequence of Arthrospira platensis NIES-3807.</title>
        <authorList>
            <person name="Yamaguchi H."/>
            <person name="Suzuki S."/>
            <person name="Kawachi M."/>
        </authorList>
    </citation>
    <scope>NUCLEOTIDE SEQUENCE [LARGE SCALE GENOMIC DNA]</scope>
    <source>
        <strain evidence="1 2">NIES-3807</strain>
    </source>
</reference>
<sequence>MPKINDNVVRVDFRCPIAIYQAIEKLAEENGQPIHHISGKVQISSTIIDLLKTGLAIHAPDSLPQSNGGNLADKLSEKIDDAIEAKMNAAIASLRAELVGEMASTKK</sequence>
<evidence type="ECO:0000313" key="2">
    <source>
        <dbReference type="Proteomes" id="UP000441080"/>
    </source>
</evidence>
<protein>
    <submittedName>
        <fullName evidence="1">Uncharacterized protein</fullName>
    </submittedName>
</protein>
<dbReference type="AlphaFoldDB" id="A0AAD3B3C2"/>
<organism evidence="1 2">
    <name type="scientific">Microcystis aeruginosa NIES-3807</name>
    <dbReference type="NCBI Taxonomy" id="2517785"/>
    <lineage>
        <taxon>Bacteria</taxon>
        <taxon>Bacillati</taxon>
        <taxon>Cyanobacteriota</taxon>
        <taxon>Cyanophyceae</taxon>
        <taxon>Oscillatoriophycideae</taxon>
        <taxon>Chroococcales</taxon>
        <taxon>Microcystaceae</taxon>
        <taxon>Microcystis</taxon>
    </lineage>
</organism>
<name>A0AAD3B3C2_MICAE</name>
<comment type="caution">
    <text evidence="1">The sequence shown here is derived from an EMBL/GenBank/DDBJ whole genome shotgun (WGS) entry which is preliminary data.</text>
</comment>
<dbReference type="RefSeq" id="WP_159298112.1">
    <property type="nucleotide sequence ID" value="NZ_BJCK01000111.1"/>
</dbReference>
<evidence type="ECO:0000313" key="1">
    <source>
        <dbReference type="EMBL" id="GCL60797.1"/>
    </source>
</evidence>
<accession>A0AAD3B3C2</accession>
<dbReference type="EMBL" id="BJCK01000111">
    <property type="protein sequence ID" value="GCL60797.1"/>
    <property type="molecule type" value="Genomic_DNA"/>
</dbReference>
<dbReference type="Proteomes" id="UP000441080">
    <property type="component" value="Unassembled WGS sequence"/>
</dbReference>
<gene>
    <name evidence="1" type="ORF">NIES3807_39820</name>
</gene>
<proteinExistence type="predicted"/>